<keyword evidence="3" id="KW-0698">rRNA processing</keyword>
<dbReference type="GO" id="GO:0005732">
    <property type="term" value="C:sno(s)RNA-containing ribonucleoprotein complex"/>
    <property type="evidence" value="ECO:0007669"/>
    <property type="project" value="InterPro"/>
</dbReference>
<feature type="compositionally biased region" description="Basic and acidic residues" evidence="7">
    <location>
        <begin position="339"/>
        <end position="359"/>
    </location>
</feature>
<sequence length="908" mass="98243">MPGIKAGSPKSPSPSKKGKGKQRATPPASSSPRKEATAADSPAAGSKRARTAQTGQMQAASSDNELLELAQRIADNAHLLVRGAGSDDIAEQARNTLKRSFDKALASESTAFPHLSSLLSSLSPSAGPSTRSRSAAGASSSAADEEEQFVLAPTPISELTVEGMDPEMVWEQMELRQRTVDGLMEEMFGQGDEEEGGDEDGFEFNEEDDEDDEADGFGREDEEEDEDDEMAGLEDGEDLPQAAKEEYYRRLGEGKEEGLGSEDFASEQEEDEAEPAPRPAKGKKGKAARPSKELPEDADETSALTLDNFDGASGRRERAPRRPTGPPSAVDDDFFSLADFHRDADLGEYEMSKRMRGEALSDDEDEEDDDLLGGEGGDDGGIDYFAPVGGAGGLGGSDDEDDDGDEEEEGDLDAAGVMFADFFDPPHRAAAAAAKKGKAAAKGKGKKPAPAAAVAEAEGDDEVADASADKAGKRGVRFSENVKVKEIPHRLAGKKRGAAALDDEDDEDGEGLERLEDLVGGSDEEMEEGEEDGMDLGDEEVDGEDGLDEDEDEDDDEEDGEGDEEDDLVEDTETIQRFNSDLFDDDEQEDDKDKNLSRHERRLLQLSSQIAQLEQENVGPKEWATLGEAQSRDRPVNSLLEEDLEFERMGKVAPVITEETTRTIEDLIKRRILDSQFDDVERRVAVDPNQFLPSRYMDLQDTKSQKSLAEVYEDEFREQRDREQGREAVHELDADLQKRHDEIEALFEDLASRLDALSNAHFTPKAPKAAITTLTNLPSITVESALPTASSTSALLAPEEVYAASGPTSALAVDAADLTPAQKKALRQKGRQERKGRGERAERILASQERKKGARGEKEAAERKLIGTKGVTVLGKGGKEKKVESKKRKRGDGEGMGAGQPSSVALKL</sequence>
<comment type="similarity">
    <text evidence="6">Belongs to the MPP10 family.</text>
</comment>
<feature type="compositionally biased region" description="Acidic residues" evidence="7">
    <location>
        <begin position="522"/>
        <end position="573"/>
    </location>
</feature>
<dbReference type="AlphaFoldDB" id="A0AAV5GHC9"/>
<feature type="compositionally biased region" description="Basic residues" evidence="7">
    <location>
        <begin position="280"/>
        <end position="289"/>
    </location>
</feature>
<keyword evidence="2" id="KW-0690">Ribosome biogenesis</keyword>
<feature type="compositionally biased region" description="Acidic residues" evidence="7">
    <location>
        <begin position="360"/>
        <end position="381"/>
    </location>
</feature>
<dbReference type="Pfam" id="PF04006">
    <property type="entry name" value="Mpp10"/>
    <property type="match status" value="1"/>
</dbReference>
<dbReference type="InterPro" id="IPR012173">
    <property type="entry name" value="Mpp10"/>
</dbReference>
<feature type="compositionally biased region" description="Acidic residues" evidence="7">
    <location>
        <begin position="191"/>
        <end position="238"/>
    </location>
</feature>
<protein>
    <submittedName>
        <fullName evidence="8">Uncharacterized protein</fullName>
    </submittedName>
</protein>
<keyword evidence="4" id="KW-0539">Nucleus</keyword>
<feature type="compositionally biased region" description="Basic and acidic residues" evidence="7">
    <location>
        <begin position="830"/>
        <end position="865"/>
    </location>
</feature>
<feature type="compositionally biased region" description="Acidic residues" evidence="7">
    <location>
        <begin position="501"/>
        <end position="510"/>
    </location>
</feature>
<feature type="compositionally biased region" description="Basic residues" evidence="7">
    <location>
        <begin position="435"/>
        <end position="447"/>
    </location>
</feature>
<accession>A0AAV5GHC9</accession>
<dbReference type="PANTHER" id="PTHR17039:SF0">
    <property type="entry name" value="U3 SMALL NUCLEOLAR RIBONUCLEOPROTEIN PROTEIN MPP10"/>
    <property type="match status" value="1"/>
</dbReference>
<feature type="compositionally biased region" description="Acidic residues" evidence="7">
    <location>
        <begin position="397"/>
        <end position="412"/>
    </location>
</feature>
<evidence type="ECO:0000256" key="3">
    <source>
        <dbReference type="ARBA" id="ARBA00022552"/>
    </source>
</evidence>
<proteinExistence type="inferred from homology"/>
<feature type="region of interest" description="Disordered" evidence="7">
    <location>
        <begin position="180"/>
        <end position="415"/>
    </location>
</feature>
<dbReference type="GO" id="GO:0034457">
    <property type="term" value="C:Mpp10 complex"/>
    <property type="evidence" value="ECO:0007669"/>
    <property type="project" value="InterPro"/>
</dbReference>
<keyword evidence="9" id="KW-1185">Reference proteome</keyword>
<organism evidence="8 9">
    <name type="scientific">Rhodotorula paludigena</name>
    <dbReference type="NCBI Taxonomy" id="86838"/>
    <lineage>
        <taxon>Eukaryota</taxon>
        <taxon>Fungi</taxon>
        <taxon>Dikarya</taxon>
        <taxon>Basidiomycota</taxon>
        <taxon>Pucciniomycotina</taxon>
        <taxon>Microbotryomycetes</taxon>
        <taxon>Sporidiobolales</taxon>
        <taxon>Sporidiobolaceae</taxon>
        <taxon>Rhodotorula</taxon>
    </lineage>
</organism>
<gene>
    <name evidence="8" type="ORF">Rhopal_005029-T1</name>
</gene>
<feature type="region of interest" description="Disordered" evidence="7">
    <location>
        <begin position="825"/>
        <end position="908"/>
    </location>
</feature>
<evidence type="ECO:0000313" key="9">
    <source>
        <dbReference type="Proteomes" id="UP001342314"/>
    </source>
</evidence>
<feature type="region of interest" description="Disordered" evidence="7">
    <location>
        <begin position="613"/>
        <end position="635"/>
    </location>
</feature>
<feature type="compositionally biased region" description="Low complexity" evidence="7">
    <location>
        <begin position="1"/>
        <end position="15"/>
    </location>
</feature>
<comment type="subcellular location">
    <subcellularLocation>
        <location evidence="1">Nucleus</location>
        <location evidence="1">Nucleolus</location>
    </subcellularLocation>
</comment>
<evidence type="ECO:0000256" key="5">
    <source>
        <dbReference type="ARBA" id="ARBA00023274"/>
    </source>
</evidence>
<feature type="compositionally biased region" description="Acidic residues" evidence="7">
    <location>
        <begin position="264"/>
        <end position="274"/>
    </location>
</feature>
<evidence type="ECO:0000256" key="6">
    <source>
        <dbReference type="ARBA" id="ARBA00029455"/>
    </source>
</evidence>
<feature type="region of interest" description="Disordered" evidence="7">
    <location>
        <begin position="118"/>
        <end position="156"/>
    </location>
</feature>
<feature type="region of interest" description="Disordered" evidence="7">
    <location>
        <begin position="430"/>
        <end position="599"/>
    </location>
</feature>
<evidence type="ECO:0000313" key="8">
    <source>
        <dbReference type="EMBL" id="GJN92001.1"/>
    </source>
</evidence>
<evidence type="ECO:0000256" key="7">
    <source>
        <dbReference type="SAM" id="MobiDB-lite"/>
    </source>
</evidence>
<evidence type="ECO:0000256" key="4">
    <source>
        <dbReference type="ARBA" id="ARBA00023242"/>
    </source>
</evidence>
<dbReference type="GO" id="GO:0032040">
    <property type="term" value="C:small-subunit processome"/>
    <property type="evidence" value="ECO:0007669"/>
    <property type="project" value="TreeGrafter"/>
</dbReference>
<reference evidence="8 9" key="1">
    <citation type="submission" date="2021-12" db="EMBL/GenBank/DDBJ databases">
        <title>High titer production of polyol ester of fatty acids by Rhodotorula paludigena BS15 towards product separation-free biomass refinery.</title>
        <authorList>
            <person name="Mano J."/>
            <person name="Ono H."/>
            <person name="Tanaka T."/>
            <person name="Naito K."/>
            <person name="Sushida H."/>
            <person name="Ike M."/>
            <person name="Tokuyasu K."/>
            <person name="Kitaoka M."/>
        </authorList>
    </citation>
    <scope>NUCLEOTIDE SEQUENCE [LARGE SCALE GENOMIC DNA]</scope>
    <source>
        <strain evidence="8 9">BS15</strain>
    </source>
</reference>
<feature type="region of interest" description="Disordered" evidence="7">
    <location>
        <begin position="1"/>
        <end position="63"/>
    </location>
</feature>
<dbReference type="EMBL" id="BQKY01000010">
    <property type="protein sequence ID" value="GJN92001.1"/>
    <property type="molecule type" value="Genomic_DNA"/>
</dbReference>
<feature type="compositionally biased region" description="Basic and acidic residues" evidence="7">
    <location>
        <begin position="243"/>
        <end position="258"/>
    </location>
</feature>
<evidence type="ECO:0000256" key="1">
    <source>
        <dbReference type="ARBA" id="ARBA00004604"/>
    </source>
</evidence>
<feature type="compositionally biased region" description="Polar residues" evidence="7">
    <location>
        <begin position="51"/>
        <end position="63"/>
    </location>
</feature>
<name>A0AAV5GHC9_9BASI</name>
<comment type="caution">
    <text evidence="8">The sequence shown here is derived from an EMBL/GenBank/DDBJ whole genome shotgun (WGS) entry which is preliminary data.</text>
</comment>
<dbReference type="Proteomes" id="UP001342314">
    <property type="component" value="Unassembled WGS sequence"/>
</dbReference>
<feature type="compositionally biased region" description="Basic and acidic residues" evidence="7">
    <location>
        <begin position="480"/>
        <end position="489"/>
    </location>
</feature>
<keyword evidence="5" id="KW-0687">Ribonucleoprotein</keyword>
<evidence type="ECO:0000256" key="2">
    <source>
        <dbReference type="ARBA" id="ARBA00022517"/>
    </source>
</evidence>
<dbReference type="GO" id="GO:0006364">
    <property type="term" value="P:rRNA processing"/>
    <property type="evidence" value="ECO:0007669"/>
    <property type="project" value="UniProtKB-KW"/>
</dbReference>
<feature type="compositionally biased region" description="Low complexity" evidence="7">
    <location>
        <begin position="118"/>
        <end position="142"/>
    </location>
</feature>
<dbReference type="PANTHER" id="PTHR17039">
    <property type="entry name" value="U3 SMALL NUCLEOLAR RIBONUCLEOPROTEIN PROTEIN MPP10"/>
    <property type="match status" value="1"/>
</dbReference>